<evidence type="ECO:0000256" key="3">
    <source>
        <dbReference type="ARBA" id="ARBA00006753"/>
    </source>
</evidence>
<dbReference type="GO" id="GO:0009086">
    <property type="term" value="P:methionine biosynthetic process"/>
    <property type="evidence" value="ECO:0007669"/>
    <property type="project" value="UniProtKB-KW"/>
</dbReference>
<feature type="domain" description="Aspartate/homoserine dehydrogenase NAD-binding" evidence="13">
    <location>
        <begin position="12"/>
        <end position="154"/>
    </location>
</feature>
<evidence type="ECO:0000256" key="11">
    <source>
        <dbReference type="PIRSR" id="PIRSR036497-2"/>
    </source>
</evidence>
<dbReference type="InterPro" id="IPR036291">
    <property type="entry name" value="NAD(P)-bd_dom_sf"/>
</dbReference>
<comment type="pathway">
    <text evidence="2">Amino-acid biosynthesis; L-methionine biosynthesis via de novo pathway; L-homoserine from L-aspartate: step 3/3.</text>
</comment>
<dbReference type="Pfam" id="PF00742">
    <property type="entry name" value="Homoserine_dh"/>
    <property type="match status" value="1"/>
</dbReference>
<feature type="binding site" evidence="11">
    <location>
        <position position="215"/>
    </location>
    <ligand>
        <name>L-homoserine</name>
        <dbReference type="ChEBI" id="CHEBI:57476"/>
    </ligand>
</feature>
<keyword evidence="7" id="KW-0791">Threonine biosynthesis</keyword>
<evidence type="ECO:0000259" key="13">
    <source>
        <dbReference type="Pfam" id="PF03447"/>
    </source>
</evidence>
<evidence type="ECO:0000256" key="6">
    <source>
        <dbReference type="ARBA" id="ARBA00022605"/>
    </source>
</evidence>
<dbReference type="SUPFAM" id="SSF55347">
    <property type="entry name" value="Glyceraldehyde-3-phosphate dehydrogenase-like, C-terminal domain"/>
    <property type="match status" value="1"/>
</dbReference>
<feature type="active site" description="Proton donor" evidence="10">
    <location>
        <position position="230"/>
    </location>
</feature>
<keyword evidence="11" id="KW-0521">NADP</keyword>
<dbReference type="PROSITE" id="PS01042">
    <property type="entry name" value="HOMOSER_DHGENASE"/>
    <property type="match status" value="1"/>
</dbReference>
<gene>
    <name evidence="14" type="ORF">ENU31_00820</name>
</gene>
<dbReference type="PIRSF" id="PIRSF036497">
    <property type="entry name" value="HDH_short"/>
    <property type="match status" value="1"/>
</dbReference>
<evidence type="ECO:0000256" key="5">
    <source>
        <dbReference type="ARBA" id="ARBA00013376"/>
    </source>
</evidence>
<dbReference type="Pfam" id="PF03447">
    <property type="entry name" value="NAD_binding_3"/>
    <property type="match status" value="1"/>
</dbReference>
<dbReference type="UniPathway" id="UPA00050">
    <property type="reaction ID" value="UER00063"/>
</dbReference>
<dbReference type="UniPathway" id="UPA00051">
    <property type="reaction ID" value="UER00465"/>
</dbReference>
<comment type="similarity">
    <text evidence="3">Belongs to the homoserine dehydrogenase family.</text>
</comment>
<feature type="binding site" evidence="11">
    <location>
        <begin position="12"/>
        <end position="17"/>
    </location>
    <ligand>
        <name>NADP(+)</name>
        <dbReference type="ChEBI" id="CHEBI:58349"/>
    </ligand>
</feature>
<dbReference type="GO" id="GO:0050661">
    <property type="term" value="F:NADP binding"/>
    <property type="evidence" value="ECO:0007669"/>
    <property type="project" value="InterPro"/>
</dbReference>
<dbReference type="InterPro" id="IPR005106">
    <property type="entry name" value="Asp/hSer_DH_NAD-bd"/>
</dbReference>
<dbReference type="GO" id="GO:0009088">
    <property type="term" value="P:threonine biosynthetic process"/>
    <property type="evidence" value="ECO:0007669"/>
    <property type="project" value="UniProtKB-UniPathway"/>
</dbReference>
<dbReference type="Gene3D" id="3.40.50.720">
    <property type="entry name" value="NAD(P)-binding Rossmann-like Domain"/>
    <property type="match status" value="1"/>
</dbReference>
<evidence type="ECO:0000256" key="7">
    <source>
        <dbReference type="ARBA" id="ARBA00022697"/>
    </source>
</evidence>
<dbReference type="SUPFAM" id="SSF51735">
    <property type="entry name" value="NAD(P)-binding Rossmann-fold domains"/>
    <property type="match status" value="1"/>
</dbReference>
<evidence type="ECO:0000259" key="12">
    <source>
        <dbReference type="Pfam" id="PF00742"/>
    </source>
</evidence>
<protein>
    <recommendedName>
        <fullName evidence="5">Homoserine dehydrogenase</fullName>
        <ecNumber evidence="4">1.1.1.3</ecNumber>
    </recommendedName>
</protein>
<feature type="domain" description="Homoserine dehydrogenase catalytic" evidence="12">
    <location>
        <begin position="163"/>
        <end position="336"/>
    </location>
</feature>
<keyword evidence="8 14" id="KW-0560">Oxidoreductase</keyword>
<proteinExistence type="inferred from homology"/>
<dbReference type="Gene3D" id="3.30.360.10">
    <property type="entry name" value="Dihydrodipicolinate Reductase, domain 2"/>
    <property type="match status" value="1"/>
</dbReference>
<evidence type="ECO:0000256" key="9">
    <source>
        <dbReference type="ARBA" id="ARBA00023167"/>
    </source>
</evidence>
<evidence type="ECO:0000256" key="4">
    <source>
        <dbReference type="ARBA" id="ARBA00013213"/>
    </source>
</evidence>
<keyword evidence="6" id="KW-0028">Amino-acid biosynthesis</keyword>
<organism evidence="14">
    <name type="scientific">Ignisphaera aggregans</name>
    <dbReference type="NCBI Taxonomy" id="334771"/>
    <lineage>
        <taxon>Archaea</taxon>
        <taxon>Thermoproteota</taxon>
        <taxon>Thermoprotei</taxon>
        <taxon>Desulfurococcales</taxon>
        <taxon>Desulfurococcaceae</taxon>
        <taxon>Ignisphaera</taxon>
    </lineage>
</organism>
<comment type="pathway">
    <text evidence="1">Amino-acid biosynthesis; L-threonine biosynthesis; L-threonine from L-aspartate: step 3/5.</text>
</comment>
<dbReference type="AlphaFoldDB" id="A0A7C4D2M8"/>
<dbReference type="EMBL" id="DTCA01000033">
    <property type="protein sequence ID" value="HGM06939.1"/>
    <property type="molecule type" value="Genomic_DNA"/>
</dbReference>
<dbReference type="InterPro" id="IPR022697">
    <property type="entry name" value="HDH_short"/>
</dbReference>
<sequence length="344" mass="37790">MGLKTFRIVIIGFGSVGRAFARVLALKRKMIEDKYGVVLSVVGVADSKGMAVKYEGFTEYELLKLSEVPRSGVNLFVPYAYSYADLKYMYDAVQPDIHIELTPANYINGEPGLSNITFALSRGVHVVTANKAPLVLKFKELMNLARSKKISIRFRSTVMGGTPLIDMIMSLKSEDIERIDGILNATTNFILTEMHEKLIDFDEALKRAQAMGIAEADPTLDIDGVDAAAKLVILSYVIGHELKLDEVERESLSKVKLRDVVEAFKEGYTIKYIASLDVQGRKACVKVSRVSRNDVFAQINGTLNAVRIRSNTGDLFFVGKGGGGVETAHSVLDDVLAIALSSER</sequence>
<feature type="binding site" evidence="11">
    <location>
        <position position="131"/>
    </location>
    <ligand>
        <name>NADPH</name>
        <dbReference type="ChEBI" id="CHEBI:57783"/>
    </ligand>
</feature>
<dbReference type="EC" id="1.1.1.3" evidence="4"/>
<evidence type="ECO:0000256" key="1">
    <source>
        <dbReference type="ARBA" id="ARBA00005056"/>
    </source>
</evidence>
<dbReference type="InterPro" id="IPR001342">
    <property type="entry name" value="HDH_cat"/>
</dbReference>
<evidence type="ECO:0000256" key="2">
    <source>
        <dbReference type="ARBA" id="ARBA00005062"/>
    </source>
</evidence>
<dbReference type="GO" id="GO:0004412">
    <property type="term" value="F:homoserine dehydrogenase activity"/>
    <property type="evidence" value="ECO:0007669"/>
    <property type="project" value="UniProtKB-EC"/>
</dbReference>
<dbReference type="NCBIfam" id="NF004976">
    <property type="entry name" value="PRK06349.1"/>
    <property type="match status" value="1"/>
</dbReference>
<evidence type="ECO:0000256" key="8">
    <source>
        <dbReference type="ARBA" id="ARBA00023002"/>
    </source>
</evidence>
<dbReference type="InterPro" id="IPR019811">
    <property type="entry name" value="HDH_CS"/>
</dbReference>
<dbReference type="FunFam" id="3.30.360.10:FF:000005">
    <property type="entry name" value="Homoserine dehydrogenase"/>
    <property type="match status" value="1"/>
</dbReference>
<reference evidence="14" key="1">
    <citation type="journal article" date="2020" name="mSystems">
        <title>Genome- and Community-Level Interaction Insights into Carbon Utilization and Element Cycling Functions of Hydrothermarchaeota in Hydrothermal Sediment.</title>
        <authorList>
            <person name="Zhou Z."/>
            <person name="Liu Y."/>
            <person name="Xu W."/>
            <person name="Pan J."/>
            <person name="Luo Z.H."/>
            <person name="Li M."/>
        </authorList>
    </citation>
    <scope>NUCLEOTIDE SEQUENCE [LARGE SCALE GENOMIC DNA]</scope>
    <source>
        <strain evidence="14">SpSt-658</strain>
    </source>
</reference>
<comment type="caution">
    <text evidence="14">The sequence shown here is derived from an EMBL/GenBank/DDBJ whole genome shotgun (WGS) entry which is preliminary data.</text>
</comment>
<evidence type="ECO:0000256" key="10">
    <source>
        <dbReference type="PIRSR" id="PIRSR036497-1"/>
    </source>
</evidence>
<keyword evidence="9" id="KW-0486">Methionine biosynthesis</keyword>
<evidence type="ECO:0000313" key="14">
    <source>
        <dbReference type="EMBL" id="HGM06939.1"/>
    </source>
</evidence>
<dbReference type="PANTHER" id="PTHR43331">
    <property type="entry name" value="HOMOSERINE DEHYDROGENASE"/>
    <property type="match status" value="1"/>
</dbReference>
<accession>A0A7C4D2M8</accession>
<dbReference type="PANTHER" id="PTHR43331:SF1">
    <property type="entry name" value="HOMOSERINE DEHYDROGENASE"/>
    <property type="match status" value="1"/>
</dbReference>
<name>A0A7C4D2M8_9CREN</name>